<accession>A0A315ZQ12</accession>
<proteinExistence type="inferred from homology"/>
<comment type="caution">
    <text evidence="10">The sequence shown here is derived from an EMBL/GenBank/DDBJ whole genome shotgun (WGS) entry which is preliminary data.</text>
</comment>
<gene>
    <name evidence="10" type="ORF">BXY45_13830</name>
</gene>
<evidence type="ECO:0000256" key="4">
    <source>
        <dbReference type="ARBA" id="ARBA00023098"/>
    </source>
</evidence>
<dbReference type="Gene3D" id="2.40.160.210">
    <property type="entry name" value="Acyl-CoA thioesterase, double hotdog domain"/>
    <property type="match status" value="1"/>
</dbReference>
<sequence length="303" mass="32699">MADDVRDAAQAHGLAGLLDVLDLTPGGVDASGQDLFTGENQRSPHGRVFGGQVLGQSVVAATRTVDPARRVHSMHGYFLRPGDPSTPITFAVERLRDGGSFSARRVHAIQHGQPILSMIASFQEDQDGVDHAAPAPSVPEPESLPSIADLVGRLDHPFARYWARERPVDVRHVEGAIYLPGTSKDQDDDGDGSQAVWLRVAGPLPEDQALHRAVLAWASDVTILEPVLRRHGAAWATPGIRVASLDHALWWHRPVRADDWLLFVEETPSASGARGLGLARVYDRAGTLVATVAQEGMTRLPHP</sequence>
<dbReference type="Proteomes" id="UP000245469">
    <property type="component" value="Unassembled WGS sequence"/>
</dbReference>
<dbReference type="FunFam" id="2.40.160.210:FF:000001">
    <property type="entry name" value="Acyl-CoA thioesterase II"/>
    <property type="match status" value="1"/>
</dbReference>
<evidence type="ECO:0000256" key="6">
    <source>
        <dbReference type="ARBA" id="ARBA00071120"/>
    </source>
</evidence>
<dbReference type="EMBL" id="QGDQ01000038">
    <property type="protein sequence ID" value="PWJ47382.1"/>
    <property type="molecule type" value="Genomic_DNA"/>
</dbReference>
<evidence type="ECO:0000256" key="5">
    <source>
        <dbReference type="ARBA" id="ARBA00050943"/>
    </source>
</evidence>
<feature type="domain" description="Acyl-CoA thioesterase-like N-terminal HotDog" evidence="9">
    <location>
        <begin position="44"/>
        <end position="123"/>
    </location>
</feature>
<name>A0A315ZQ12_9ACTN</name>
<dbReference type="GO" id="GO:0006637">
    <property type="term" value="P:acyl-CoA metabolic process"/>
    <property type="evidence" value="ECO:0007669"/>
    <property type="project" value="InterPro"/>
</dbReference>
<comment type="subunit">
    <text evidence="2">Homotetramer.</text>
</comment>
<evidence type="ECO:0000256" key="1">
    <source>
        <dbReference type="ARBA" id="ARBA00006538"/>
    </source>
</evidence>
<dbReference type="GO" id="GO:0047617">
    <property type="term" value="F:fatty acyl-CoA hydrolase activity"/>
    <property type="evidence" value="ECO:0007669"/>
    <property type="project" value="UniProtKB-EC"/>
</dbReference>
<feature type="domain" description="Acyl-CoA thioesterase 2 C-terminal" evidence="8">
    <location>
        <begin position="190"/>
        <end position="297"/>
    </location>
</feature>
<dbReference type="Pfam" id="PF13622">
    <property type="entry name" value="4HBT_3"/>
    <property type="match status" value="1"/>
</dbReference>
<dbReference type="PANTHER" id="PTHR11066">
    <property type="entry name" value="ACYL-COA THIOESTERASE"/>
    <property type="match status" value="1"/>
</dbReference>
<dbReference type="CDD" id="cd03445">
    <property type="entry name" value="Thioesterase_II_repeat2"/>
    <property type="match status" value="1"/>
</dbReference>
<reference evidence="10 11" key="1">
    <citation type="submission" date="2018-03" db="EMBL/GenBank/DDBJ databases">
        <title>Genomic Encyclopedia of Archaeal and Bacterial Type Strains, Phase II (KMG-II): from individual species to whole genera.</title>
        <authorList>
            <person name="Goeker M."/>
        </authorList>
    </citation>
    <scope>NUCLEOTIDE SEQUENCE [LARGE SCALE GENOMIC DNA]</scope>
    <source>
        <strain evidence="10 11">DSM 44889</strain>
    </source>
</reference>
<organism evidence="10 11">
    <name type="scientific">Quadrisphaera granulorum</name>
    <dbReference type="NCBI Taxonomy" id="317664"/>
    <lineage>
        <taxon>Bacteria</taxon>
        <taxon>Bacillati</taxon>
        <taxon>Actinomycetota</taxon>
        <taxon>Actinomycetes</taxon>
        <taxon>Kineosporiales</taxon>
        <taxon>Kineosporiaceae</taxon>
        <taxon>Quadrisphaera</taxon>
    </lineage>
</organism>
<evidence type="ECO:0000256" key="2">
    <source>
        <dbReference type="ARBA" id="ARBA00011881"/>
    </source>
</evidence>
<evidence type="ECO:0000256" key="7">
    <source>
        <dbReference type="ARBA" id="ARBA00079653"/>
    </source>
</evidence>
<dbReference type="InterPro" id="IPR029069">
    <property type="entry name" value="HotDog_dom_sf"/>
</dbReference>
<evidence type="ECO:0000313" key="10">
    <source>
        <dbReference type="EMBL" id="PWJ47382.1"/>
    </source>
</evidence>
<evidence type="ECO:0000259" key="9">
    <source>
        <dbReference type="Pfam" id="PF13622"/>
    </source>
</evidence>
<dbReference type="PANTHER" id="PTHR11066:SF34">
    <property type="entry name" value="ACYL-COENZYME A THIOESTERASE 8"/>
    <property type="match status" value="1"/>
</dbReference>
<dbReference type="SUPFAM" id="SSF54637">
    <property type="entry name" value="Thioesterase/thiol ester dehydrase-isomerase"/>
    <property type="match status" value="2"/>
</dbReference>
<evidence type="ECO:0000256" key="3">
    <source>
        <dbReference type="ARBA" id="ARBA00022801"/>
    </source>
</evidence>
<comment type="catalytic activity">
    <reaction evidence="5">
        <text>a fatty acyl-CoA + H2O = a fatty acid + CoA + H(+)</text>
        <dbReference type="Rhea" id="RHEA:16781"/>
        <dbReference type="ChEBI" id="CHEBI:15377"/>
        <dbReference type="ChEBI" id="CHEBI:15378"/>
        <dbReference type="ChEBI" id="CHEBI:28868"/>
        <dbReference type="ChEBI" id="CHEBI:57287"/>
        <dbReference type="ChEBI" id="CHEBI:77636"/>
        <dbReference type="EC" id="3.1.2.20"/>
    </reaction>
    <physiologicalReaction direction="left-to-right" evidence="5">
        <dbReference type="Rhea" id="RHEA:16782"/>
    </physiologicalReaction>
</comment>
<keyword evidence="11" id="KW-1185">Reference proteome</keyword>
<dbReference type="InterPro" id="IPR025652">
    <property type="entry name" value="TesB_C"/>
</dbReference>
<dbReference type="InterPro" id="IPR042171">
    <property type="entry name" value="Acyl-CoA_hotdog"/>
</dbReference>
<evidence type="ECO:0000259" key="8">
    <source>
        <dbReference type="Pfam" id="PF02551"/>
    </source>
</evidence>
<dbReference type="InterPro" id="IPR003703">
    <property type="entry name" value="Acyl_CoA_thio"/>
</dbReference>
<dbReference type="RefSeq" id="WP_245961955.1">
    <property type="nucleotide sequence ID" value="NZ_QGDQ01000038.1"/>
</dbReference>
<dbReference type="CDD" id="cd03444">
    <property type="entry name" value="Thioesterase_II_repeat1"/>
    <property type="match status" value="1"/>
</dbReference>
<comment type="similarity">
    <text evidence="1">Belongs to the C/M/P thioester hydrolase family.</text>
</comment>
<protein>
    <recommendedName>
        <fullName evidence="6">Acyl-CoA thioesterase 2</fullName>
    </recommendedName>
    <alternativeName>
        <fullName evidence="7">Thioesterase II</fullName>
    </alternativeName>
</protein>
<evidence type="ECO:0000313" key="11">
    <source>
        <dbReference type="Proteomes" id="UP000245469"/>
    </source>
</evidence>
<keyword evidence="4" id="KW-0443">Lipid metabolism</keyword>
<dbReference type="GO" id="GO:0009062">
    <property type="term" value="P:fatty acid catabolic process"/>
    <property type="evidence" value="ECO:0007669"/>
    <property type="project" value="TreeGrafter"/>
</dbReference>
<dbReference type="AlphaFoldDB" id="A0A315ZQ12"/>
<dbReference type="Pfam" id="PF02551">
    <property type="entry name" value="Acyl_CoA_thio"/>
    <property type="match status" value="1"/>
</dbReference>
<dbReference type="InterPro" id="IPR049449">
    <property type="entry name" value="TesB_ACOT8-like_N"/>
</dbReference>
<keyword evidence="3" id="KW-0378">Hydrolase</keyword>